<organism evidence="4 5">
    <name type="scientific">Zhouia spongiae</name>
    <dbReference type="NCBI Taxonomy" id="2202721"/>
    <lineage>
        <taxon>Bacteria</taxon>
        <taxon>Pseudomonadati</taxon>
        <taxon>Bacteroidota</taxon>
        <taxon>Flavobacteriia</taxon>
        <taxon>Flavobacteriales</taxon>
        <taxon>Flavobacteriaceae</taxon>
        <taxon>Zhouia</taxon>
    </lineage>
</organism>
<feature type="signal peptide" evidence="1">
    <location>
        <begin position="1"/>
        <end position="27"/>
    </location>
</feature>
<evidence type="ECO:0000256" key="1">
    <source>
        <dbReference type="SAM" id="SignalP"/>
    </source>
</evidence>
<keyword evidence="5" id="KW-1185">Reference proteome</keyword>
<keyword evidence="4" id="KW-0378">Hydrolase</keyword>
<reference evidence="4 5" key="1">
    <citation type="journal article" date="2018" name="Int. J. Syst. Evol. Microbiol.">
        <title>Zhouia spongiae sp. nov., isolated from a marine sponge.</title>
        <authorList>
            <person name="Zhuang L."/>
            <person name="Lin B."/>
            <person name="Qin F."/>
            <person name="Luo L."/>
        </authorList>
    </citation>
    <scope>NUCLEOTIDE SEQUENCE [LARGE SCALE GENOMIC DNA]</scope>
    <source>
        <strain evidence="4 5">HN-Y44</strain>
    </source>
</reference>
<dbReference type="Gene3D" id="2.60.120.260">
    <property type="entry name" value="Galactose-binding domain-like"/>
    <property type="match status" value="1"/>
</dbReference>
<accession>A0ABY3YL02</accession>
<dbReference type="Proteomes" id="UP000829476">
    <property type="component" value="Chromosome"/>
</dbReference>
<proteinExistence type="predicted"/>
<dbReference type="InterPro" id="IPR032740">
    <property type="entry name" value="GxDLY"/>
</dbReference>
<dbReference type="Gene3D" id="3.40.50.1110">
    <property type="entry name" value="SGNH hydrolase"/>
    <property type="match status" value="1"/>
</dbReference>
<keyword evidence="1" id="KW-0732">Signal</keyword>
<feature type="domain" description="SGNH hydrolase-type esterase N-terminal" evidence="3">
    <location>
        <begin position="33"/>
        <end position="176"/>
    </location>
</feature>
<evidence type="ECO:0000259" key="2">
    <source>
        <dbReference type="Pfam" id="PF14606"/>
    </source>
</evidence>
<protein>
    <submittedName>
        <fullName evidence="4">SGNH/GDSL hydrolase family protein</fullName>
    </submittedName>
</protein>
<feature type="chain" id="PRO_5046721448" evidence="1">
    <location>
        <begin position="28"/>
        <end position="372"/>
    </location>
</feature>
<dbReference type="Pfam" id="PF14606">
    <property type="entry name" value="Lipase_GDSL_3"/>
    <property type="match status" value="1"/>
</dbReference>
<evidence type="ECO:0000313" key="4">
    <source>
        <dbReference type="EMBL" id="UNY98502.1"/>
    </source>
</evidence>
<dbReference type="Pfam" id="PF14607">
    <property type="entry name" value="GxDLY"/>
    <property type="match status" value="1"/>
</dbReference>
<evidence type="ECO:0000259" key="3">
    <source>
        <dbReference type="Pfam" id="PF14607"/>
    </source>
</evidence>
<dbReference type="InterPro" id="IPR013830">
    <property type="entry name" value="SGNH_hydro"/>
</dbReference>
<feature type="domain" description="SGNH hydrolase-type esterase" evidence="2">
    <location>
        <begin position="187"/>
        <end position="366"/>
    </location>
</feature>
<gene>
    <name evidence="4" type="ORF">MQE36_15655</name>
</gene>
<dbReference type="RefSeq" id="WP_242936908.1">
    <property type="nucleotide sequence ID" value="NZ_CP094326.1"/>
</dbReference>
<dbReference type="EMBL" id="CP094326">
    <property type="protein sequence ID" value="UNY98502.1"/>
    <property type="molecule type" value="Genomic_DNA"/>
</dbReference>
<name>A0ABY3YL02_9FLAO</name>
<sequence length="372" mass="42607">MNIIKHKHSCLRGIAFAVFLSSFIINAQEAKAYRWLDAKKMNVYGRLVDKEREDFNRLPASMETEVREPVWRLSQHAAGLYLKFETDAQQILVNYKVKGAKSMNHMPATGVSGVDLYAVDDGKFKWVRGHYNFQDTISFTYSDLDKIRKQREFCLYLPLYTKIEWLKIGVPHANTIKELRETRREKNPVVVYGTSIAQGACASRPGMAWTSIVSRKLNKTVVNLGFSGNGLLEKPLLEYMRNFDASVFVLDCMPNFTKDDLGPVQAEERLVEAVGILRQKHSKTPILFVEHGGYSDGDIQYNRKRMFTRLNVAVKKAYQRLKEEGDQNLYLLTKEDIGLGIDSFVDGTHPNDYGMIQYAEAYNHILSEIIKN</sequence>
<dbReference type="GO" id="GO:0016787">
    <property type="term" value="F:hydrolase activity"/>
    <property type="evidence" value="ECO:0007669"/>
    <property type="project" value="UniProtKB-KW"/>
</dbReference>
<dbReference type="InterPro" id="IPR036514">
    <property type="entry name" value="SGNH_hydro_sf"/>
</dbReference>
<evidence type="ECO:0000313" key="5">
    <source>
        <dbReference type="Proteomes" id="UP000829476"/>
    </source>
</evidence>
<dbReference type="SUPFAM" id="SSF52266">
    <property type="entry name" value="SGNH hydrolase"/>
    <property type="match status" value="1"/>
</dbReference>